<evidence type="ECO:0000256" key="1">
    <source>
        <dbReference type="ARBA" id="ARBA00023015"/>
    </source>
</evidence>
<dbReference type="RefSeq" id="WP_135011362.1">
    <property type="nucleotide sequence ID" value="NZ_JADGLK010000005.1"/>
</dbReference>
<dbReference type="PANTHER" id="PTHR33204">
    <property type="entry name" value="TRANSCRIPTIONAL REGULATOR, MARR FAMILY"/>
    <property type="match status" value="1"/>
</dbReference>
<dbReference type="EMBL" id="SPQC01000005">
    <property type="protein sequence ID" value="TFU23733.1"/>
    <property type="molecule type" value="Genomic_DNA"/>
</dbReference>
<name>A0A4Y9F5T9_9MICC</name>
<evidence type="ECO:0000259" key="5">
    <source>
        <dbReference type="PROSITE" id="PS51118"/>
    </source>
</evidence>
<comment type="caution">
    <text evidence="6">The sequence shown here is derived from an EMBL/GenBank/DDBJ whole genome shotgun (WGS) entry which is preliminary data.</text>
</comment>
<evidence type="ECO:0000256" key="4">
    <source>
        <dbReference type="SAM" id="MobiDB-lite"/>
    </source>
</evidence>
<keyword evidence="1" id="KW-0805">Transcription regulation</keyword>
<accession>A0A4Y9F5T9</accession>
<dbReference type="OrthoDB" id="370168at2"/>
<dbReference type="InterPro" id="IPR002577">
    <property type="entry name" value="HTH_HxlR"/>
</dbReference>
<evidence type="ECO:0000313" key="6">
    <source>
        <dbReference type="EMBL" id="TFU23733.1"/>
    </source>
</evidence>
<feature type="region of interest" description="Disordered" evidence="4">
    <location>
        <begin position="1"/>
        <end position="23"/>
    </location>
</feature>
<keyword evidence="3" id="KW-0804">Transcription</keyword>
<keyword evidence="2" id="KW-0238">DNA-binding</keyword>
<dbReference type="Gene3D" id="1.10.10.10">
    <property type="entry name" value="Winged helix-like DNA-binding domain superfamily/Winged helix DNA-binding domain"/>
    <property type="match status" value="1"/>
</dbReference>
<dbReference type="AlphaFoldDB" id="A0A4Y9F5T9"/>
<protein>
    <submittedName>
        <fullName evidence="6">Transcriptional regulator</fullName>
    </submittedName>
</protein>
<gene>
    <name evidence="6" type="ORF">E4U03_02245</name>
</gene>
<dbReference type="PANTHER" id="PTHR33204:SF37">
    <property type="entry name" value="HTH-TYPE TRANSCRIPTIONAL REGULATOR YODB"/>
    <property type="match status" value="1"/>
</dbReference>
<feature type="domain" description="HTH hxlR-type" evidence="5">
    <location>
        <begin position="31"/>
        <end position="130"/>
    </location>
</feature>
<dbReference type="InterPro" id="IPR036388">
    <property type="entry name" value="WH-like_DNA-bd_sf"/>
</dbReference>
<evidence type="ECO:0000256" key="2">
    <source>
        <dbReference type="ARBA" id="ARBA00023125"/>
    </source>
</evidence>
<dbReference type="SUPFAM" id="SSF46785">
    <property type="entry name" value="Winged helix' DNA-binding domain"/>
    <property type="match status" value="1"/>
</dbReference>
<proteinExistence type="predicted"/>
<dbReference type="PROSITE" id="PS51118">
    <property type="entry name" value="HTH_HXLR"/>
    <property type="match status" value="1"/>
</dbReference>
<reference evidence="6 7" key="1">
    <citation type="submission" date="2019-03" db="EMBL/GenBank/DDBJ databases">
        <title>Diversity of the mouse oral microbiome.</title>
        <authorList>
            <person name="Joseph S."/>
            <person name="Aduse-Opoku J."/>
            <person name="Curtis M."/>
            <person name="Wade W."/>
            <person name="Hashim A."/>
        </authorList>
    </citation>
    <scope>NUCLEOTIDE SEQUENCE [LARGE SCALE GENOMIC DNA]</scope>
    <source>
        <strain evidence="7">irhom_31</strain>
    </source>
</reference>
<dbReference type="GO" id="GO:0003677">
    <property type="term" value="F:DNA binding"/>
    <property type="evidence" value="ECO:0007669"/>
    <property type="project" value="UniProtKB-KW"/>
</dbReference>
<organism evidence="6 7">
    <name type="scientific">Rothia nasimurium</name>
    <dbReference type="NCBI Taxonomy" id="85336"/>
    <lineage>
        <taxon>Bacteria</taxon>
        <taxon>Bacillati</taxon>
        <taxon>Actinomycetota</taxon>
        <taxon>Actinomycetes</taxon>
        <taxon>Micrococcales</taxon>
        <taxon>Micrococcaceae</taxon>
        <taxon>Rothia</taxon>
    </lineage>
</organism>
<dbReference type="Proteomes" id="UP000297951">
    <property type="component" value="Unassembled WGS sequence"/>
</dbReference>
<evidence type="ECO:0000313" key="7">
    <source>
        <dbReference type="Proteomes" id="UP000297951"/>
    </source>
</evidence>
<sequence>MTSSPQVSADVRPASQPAAEQLPTNVLDQNCPSRTVLRHLTDRWTPLIVTVLADGEPVRFKDLKNTIQGVSPKVLTETLRSMERDGLLTRHITASVPPRVDYQLTDLGLTTVEPLTAVRLWAETHLEEVQANRERYDAAQAL</sequence>
<dbReference type="STRING" id="85336.A7979_02585"/>
<dbReference type="InterPro" id="IPR036390">
    <property type="entry name" value="WH_DNA-bd_sf"/>
</dbReference>
<evidence type="ECO:0000256" key="3">
    <source>
        <dbReference type="ARBA" id="ARBA00023163"/>
    </source>
</evidence>
<dbReference type="Pfam" id="PF01638">
    <property type="entry name" value="HxlR"/>
    <property type="match status" value="1"/>
</dbReference>